<proteinExistence type="predicted"/>
<keyword evidence="1 3" id="KW-0808">Transferase</keyword>
<dbReference type="PROSITE" id="PS51186">
    <property type="entry name" value="GNAT"/>
    <property type="match status" value="1"/>
</dbReference>
<keyword evidence="4" id="KW-1185">Reference proteome</keyword>
<dbReference type="STRING" id="310781.SAMN05216259_110144"/>
<dbReference type="RefSeq" id="WP_093786388.1">
    <property type="nucleotide sequence ID" value="NZ_FNIE01000010.1"/>
</dbReference>
<evidence type="ECO:0000313" key="4">
    <source>
        <dbReference type="Proteomes" id="UP000199341"/>
    </source>
</evidence>
<organism evidence="3 4">
    <name type="scientific">Actinacidiphila guanduensis</name>
    <dbReference type="NCBI Taxonomy" id="310781"/>
    <lineage>
        <taxon>Bacteria</taxon>
        <taxon>Bacillati</taxon>
        <taxon>Actinomycetota</taxon>
        <taxon>Actinomycetes</taxon>
        <taxon>Kitasatosporales</taxon>
        <taxon>Streptomycetaceae</taxon>
        <taxon>Actinacidiphila</taxon>
    </lineage>
</organism>
<dbReference type="AlphaFoldDB" id="A0A1H0K869"/>
<feature type="domain" description="N-acetyltransferase" evidence="2">
    <location>
        <begin position="7"/>
        <end position="173"/>
    </location>
</feature>
<reference evidence="3 4" key="1">
    <citation type="submission" date="2016-10" db="EMBL/GenBank/DDBJ databases">
        <authorList>
            <person name="de Groot N.N."/>
        </authorList>
    </citation>
    <scope>NUCLEOTIDE SEQUENCE [LARGE SCALE GENOMIC DNA]</scope>
    <source>
        <strain evidence="3 4">CGMCC 4.2022</strain>
    </source>
</reference>
<dbReference type="PANTHER" id="PTHR13947:SF37">
    <property type="entry name" value="LD18367P"/>
    <property type="match status" value="1"/>
</dbReference>
<dbReference type="GO" id="GO:0008080">
    <property type="term" value="F:N-acetyltransferase activity"/>
    <property type="evidence" value="ECO:0007669"/>
    <property type="project" value="InterPro"/>
</dbReference>
<accession>A0A1H0K869</accession>
<dbReference type="Pfam" id="PF00583">
    <property type="entry name" value="Acetyltransf_1"/>
    <property type="match status" value="1"/>
</dbReference>
<dbReference type="InterPro" id="IPR000182">
    <property type="entry name" value="GNAT_dom"/>
</dbReference>
<evidence type="ECO:0000256" key="1">
    <source>
        <dbReference type="ARBA" id="ARBA00022679"/>
    </source>
</evidence>
<dbReference type="SUPFAM" id="SSF55729">
    <property type="entry name" value="Acyl-CoA N-acyltransferases (Nat)"/>
    <property type="match status" value="1"/>
</dbReference>
<dbReference type="InterPro" id="IPR016181">
    <property type="entry name" value="Acyl_CoA_acyltransferase"/>
</dbReference>
<dbReference type="CDD" id="cd04301">
    <property type="entry name" value="NAT_SF"/>
    <property type="match status" value="1"/>
</dbReference>
<dbReference type="OrthoDB" id="4458954at2"/>
<protein>
    <submittedName>
        <fullName evidence="3">Acetyltransferase (GNAT) family protein</fullName>
    </submittedName>
</protein>
<dbReference type="EMBL" id="FNIE01000010">
    <property type="protein sequence ID" value="SDO51920.1"/>
    <property type="molecule type" value="Genomic_DNA"/>
</dbReference>
<dbReference type="Gene3D" id="3.40.630.30">
    <property type="match status" value="1"/>
</dbReference>
<dbReference type="PANTHER" id="PTHR13947">
    <property type="entry name" value="GNAT FAMILY N-ACETYLTRANSFERASE"/>
    <property type="match status" value="1"/>
</dbReference>
<dbReference type="InterPro" id="IPR050769">
    <property type="entry name" value="NAT_camello-type"/>
</dbReference>
<evidence type="ECO:0000313" key="3">
    <source>
        <dbReference type="EMBL" id="SDO51920.1"/>
    </source>
</evidence>
<dbReference type="Proteomes" id="UP000199341">
    <property type="component" value="Unassembled WGS sequence"/>
</dbReference>
<gene>
    <name evidence="3" type="ORF">SAMN05216259_110144</name>
</gene>
<evidence type="ECO:0000259" key="2">
    <source>
        <dbReference type="PROSITE" id="PS51186"/>
    </source>
</evidence>
<sequence length="173" mass="18376">MTESRGPVVRPIRAEDVADAATALVDVHGTDGYPVEGVAQPEAWIAPPGVVAAWVGVLDGQVVGHVAVMSPNGDEDAVALWRSRGADGADIGVLARLFVVRAARGRGLGESLVREAMAFARARSLRLVLDVLHKDAAAIRLYDHLGWHPIGEAQHHYGTNPPAPARCYTWPSP</sequence>
<name>A0A1H0K869_9ACTN</name>